<protein>
    <submittedName>
        <fullName evidence="2">Uncharacterized protein</fullName>
    </submittedName>
</protein>
<dbReference type="Proteomes" id="UP000574390">
    <property type="component" value="Unassembled WGS sequence"/>
</dbReference>
<feature type="non-terminal residue" evidence="2">
    <location>
        <position position="350"/>
    </location>
</feature>
<dbReference type="Pfam" id="PF05380">
    <property type="entry name" value="Peptidase_A17"/>
    <property type="match status" value="1"/>
</dbReference>
<dbReference type="AlphaFoldDB" id="A0A7J6NFP7"/>
<name>A0A7J6NFP7_PEROL</name>
<dbReference type="InterPro" id="IPR008042">
    <property type="entry name" value="Retrotrans_Pao"/>
</dbReference>
<reference evidence="2 3" key="1">
    <citation type="submission" date="2020-04" db="EMBL/GenBank/DDBJ databases">
        <title>Perkinsus olseni comparative genomics.</title>
        <authorList>
            <person name="Bogema D.R."/>
        </authorList>
    </citation>
    <scope>NUCLEOTIDE SEQUENCE [LARGE SCALE GENOMIC DNA]</scope>
    <source>
        <strain evidence="2">ATCC PRA-205</strain>
    </source>
</reference>
<proteinExistence type="predicted"/>
<dbReference type="EMBL" id="JABANM010037437">
    <property type="protein sequence ID" value="KAF4682712.1"/>
    <property type="molecule type" value="Genomic_DNA"/>
</dbReference>
<feature type="region of interest" description="Disordered" evidence="1">
    <location>
        <begin position="315"/>
        <end position="334"/>
    </location>
</feature>
<gene>
    <name evidence="2" type="ORF">FOZ62_031235</name>
</gene>
<accession>A0A7J6NFP7</accession>
<evidence type="ECO:0000313" key="2">
    <source>
        <dbReference type="EMBL" id="KAF4682712.1"/>
    </source>
</evidence>
<evidence type="ECO:0000256" key="1">
    <source>
        <dbReference type="SAM" id="MobiDB-lite"/>
    </source>
</evidence>
<organism evidence="2 3">
    <name type="scientific">Perkinsus olseni</name>
    <name type="common">Perkinsus atlanticus</name>
    <dbReference type="NCBI Taxonomy" id="32597"/>
    <lineage>
        <taxon>Eukaryota</taxon>
        <taxon>Sar</taxon>
        <taxon>Alveolata</taxon>
        <taxon>Perkinsozoa</taxon>
        <taxon>Perkinsea</taxon>
        <taxon>Perkinsida</taxon>
        <taxon>Perkinsidae</taxon>
        <taxon>Perkinsus</taxon>
    </lineage>
</organism>
<evidence type="ECO:0000313" key="3">
    <source>
        <dbReference type="Proteomes" id="UP000574390"/>
    </source>
</evidence>
<sequence>GVSTYLRPRVHAGAGYDQEGLVVDCNRRPRFEKAKRLLEAECWSRQTVYRIGGAMGVDKAGLHAKIKPLYVFDYCRPVIQNAFHSTVVNEEEGLELADYVDDYAVPGDTVAQVDWRYNIVEASATFRGFHFPPLKRYQSWDADVDNKLLGYRLRNDLLSPIFSAEALPVSGTPSTVTKRMASHTLSSLYDPLGRYIECNMKARLLWRTVVEATRDDAIPPSLTWDGPVPDQLVHDINGWVELASTLPPTPRYTPVRTSPTVGECKILVSCDASHVGWCVEIRTKLTELPIGPRLCAKGGLFPHKRLFLTIGSNGKSTSIPSRDSLHRQCRDSSSTASYRRPKSFFVYARL</sequence>
<comment type="caution">
    <text evidence="2">The sequence shown here is derived from an EMBL/GenBank/DDBJ whole genome shotgun (WGS) entry which is preliminary data.</text>
</comment>